<reference evidence="2 3" key="1">
    <citation type="submission" date="2020-10" db="EMBL/GenBank/DDBJ databases">
        <title>Draft genome and description of Brachybacterium epidermidis sp nov.</title>
        <authorList>
            <person name="Boxberger M."/>
            <person name="La Scola B."/>
        </authorList>
    </citation>
    <scope>NUCLEOTIDE SEQUENCE [LARGE SCALE GENOMIC DNA]</scope>
    <source>
        <strain evidence="2 3">Marseille-Q2903</strain>
    </source>
</reference>
<name>A0ABR9W3I2_9MICO</name>
<keyword evidence="3" id="KW-1185">Reference proteome</keyword>
<evidence type="ECO:0000313" key="3">
    <source>
        <dbReference type="Proteomes" id="UP000644727"/>
    </source>
</evidence>
<proteinExistence type="predicted"/>
<evidence type="ECO:0000256" key="1">
    <source>
        <dbReference type="SAM" id="MobiDB-lite"/>
    </source>
</evidence>
<dbReference type="EMBL" id="JADEYR010000018">
    <property type="protein sequence ID" value="MBE9405005.1"/>
    <property type="molecule type" value="Genomic_DNA"/>
</dbReference>
<evidence type="ECO:0000313" key="2">
    <source>
        <dbReference type="EMBL" id="MBE9405005.1"/>
    </source>
</evidence>
<sequence>MRPTVNSKAETSKMRSHPTDATILGSPSRSDGPWSEFPYPAFWVDRFPSESSTNPQFMAVVYDEERRMLWLDADDELDVALPKALAAAQSEGGESAVVYRYLIDQGSPAPDAATKCSVLIDGYYELSTLGIATWVSAVEAATPTPPID</sequence>
<dbReference type="RefSeq" id="WP_193866744.1">
    <property type="nucleotide sequence ID" value="NZ_JADEYR010000018.1"/>
</dbReference>
<gene>
    <name evidence="2" type="ORF">IOE58_12710</name>
</gene>
<accession>A0ABR9W3I2</accession>
<comment type="caution">
    <text evidence="2">The sequence shown here is derived from an EMBL/GenBank/DDBJ whole genome shotgun (WGS) entry which is preliminary data.</text>
</comment>
<feature type="region of interest" description="Disordered" evidence="1">
    <location>
        <begin position="1"/>
        <end position="32"/>
    </location>
</feature>
<organism evidence="2 3">
    <name type="scientific">Brachybacterium epidermidis</name>
    <dbReference type="NCBI Taxonomy" id="2781983"/>
    <lineage>
        <taxon>Bacteria</taxon>
        <taxon>Bacillati</taxon>
        <taxon>Actinomycetota</taxon>
        <taxon>Actinomycetes</taxon>
        <taxon>Micrococcales</taxon>
        <taxon>Dermabacteraceae</taxon>
        <taxon>Brachybacterium</taxon>
    </lineage>
</organism>
<dbReference type="Proteomes" id="UP000644727">
    <property type="component" value="Unassembled WGS sequence"/>
</dbReference>
<protein>
    <submittedName>
        <fullName evidence="2">Uncharacterized protein</fullName>
    </submittedName>
</protein>